<evidence type="ECO:0000259" key="11">
    <source>
        <dbReference type="SMART" id="SM00642"/>
    </source>
</evidence>
<evidence type="ECO:0000256" key="1">
    <source>
        <dbReference type="ARBA" id="ARBA00000439"/>
    </source>
</evidence>
<evidence type="ECO:0000256" key="3">
    <source>
        <dbReference type="ARBA" id="ARBA00012560"/>
    </source>
</evidence>
<sequence length="1401" mass="161523">MHNPVSTYRFQFHKDFTFSHFEQIIPYIHQLGIKTIYASPIFEATPGSTHGYDVVNPLRINPEIGTLDQLYSIHKTLAGLNISWLQDIVPNHMAFDQKNQWLMDVLEKGRRSSFADYFDILWDNPAYAGKTMVPFLGSSLDDAINQKELKVTLQDEGLALCYGGQNYPVNLKSYGAVIKAVGELPEAFIPFLTEIDDLKSIAEDAYAARYEGIKNKLAAIISQNKAHVQACLQSINNDPVQLGRIAEEQEYQLCFWQDTNEQINYRRFFTVNGLICLNIHHPQVFDHYHQLIKTLLTDGILQGLRVDHIDGLYDPQGYLEKLRRLAGEETYIIVEKILESGEAFPGNWPVQGNTGYDFLSIVNNLFTNVDSKKAFSKFYRDIIDKKENVAESIRDKKSLILNEYMGGELENLTQLFLSLDLVTKTDLSDVSEQQIKSAIASILIWFPVYRFYGNHLPLNVEETEDLHTLFQNIRKDNHDQIPAINLIEKVLLKNTQGNDIEYNDRALCFYQRLMQFSGPLMAKGVEDTLMYTYNRFINHNEVGDSPDSFGITINDFHQMMTHRQLNWPHTMNATSTHDTKRGEDVRARLNVLTDIADEWIAVVRHWRKVNAGLKTNKAPDDNDEYFIYQTITGACPMPGEDEDDFTGRMQEYLVKAFREAKRKTNWAEPDEEYEAAAKKFVVSILKPDSEFWISFAAFHQKICDYGIINSLVQALLKYTSPGMPDLYQGCELWDLSLVDPDNRRPVDYDRRSALVNHLKDNHKPKKELWQHLWETRYSAQIKLVLINTLLNECNANSEVFSQGEYLPLKVKGKYKDNVLAFARRYQHEWYVVAIPLNIAALNIDNHDMTSFNWDDTRIVMPEDAPAAWKHLLLDTDGYCDEFIKIAHIFKGIPLAFLKLKQTDKNRSAGVLMHITSLPSAFATGDMGPEAYSFVDFLSRGRQKYWQMLPVNPTDPQSGHSPYSATSSVAGNPLLISPELLVRDGFLQDDELKPHRLSAGEPTDYEKAAEIREALFDIGFQRFLQHDNISQQQDFETFKTREAYWLNDYALYQVIKNNHHNAPWYQWPNEYKKRNAEALKKLISGEHQQIEKIKWLQYIFSNQWRDLKLYCNNKGIDLLGDMPFYVSYDSADVWANPELFNLDDDGAMAGMAGVPPDYFSITGQLWGMPVYNWDELKNTGYQWWINRVKRNLDYFDLIRLDHFRAFADYWEVPGGEATAINGTWKLGPGGDFFQKIEAELGKLPFVAEDLGEVNDDVYKLRDDFKLPGMRVLQFAFDEQMPHSMHIPHHYTENSFAYTGTHDNNTTVGWYKQITKAERKRVGAYLGKSLSSGDVHQVFLKACYSSVAKVAIIPMQDILGLDEKHRMNLPSSTEGNWTWRLKPDQLTKKLADKLRKLTILYNR</sequence>
<evidence type="ECO:0000256" key="7">
    <source>
        <dbReference type="ARBA" id="ARBA00023277"/>
    </source>
</evidence>
<dbReference type="Proteomes" id="UP000002774">
    <property type="component" value="Chromosome"/>
</dbReference>
<keyword evidence="5 10" id="KW-0328">Glycosyltransferase</keyword>
<gene>
    <name evidence="12" type="ORF">Mucpa_5266</name>
</gene>
<dbReference type="GO" id="GO:0005975">
    <property type="term" value="P:carbohydrate metabolic process"/>
    <property type="evidence" value="ECO:0007669"/>
    <property type="project" value="InterPro"/>
</dbReference>
<name>H1Y5I9_9SPHI</name>
<proteinExistence type="inferred from homology"/>
<dbReference type="eggNOG" id="COG3280">
    <property type="taxonomic scope" value="Bacteria"/>
</dbReference>
<dbReference type="Pfam" id="PF02446">
    <property type="entry name" value="Glyco_hydro_77"/>
    <property type="match status" value="1"/>
</dbReference>
<dbReference type="InterPro" id="IPR006047">
    <property type="entry name" value="GH13_cat_dom"/>
</dbReference>
<dbReference type="PANTHER" id="PTHR32438:SF5">
    <property type="entry name" value="4-ALPHA-GLUCANOTRANSFERASE DPE1, CHLOROPLASTIC_AMYLOPLASTIC"/>
    <property type="match status" value="1"/>
</dbReference>
<dbReference type="Gene3D" id="1.10.150.200">
    <property type="entry name" value="Maltooligosyl trehalose synthase, domain 3"/>
    <property type="match status" value="1"/>
</dbReference>
<evidence type="ECO:0000256" key="4">
    <source>
        <dbReference type="ARBA" id="ARBA00020295"/>
    </source>
</evidence>
<dbReference type="eggNOG" id="COG1640">
    <property type="taxonomic scope" value="Bacteria"/>
</dbReference>
<dbReference type="NCBIfam" id="NF011080">
    <property type="entry name" value="PRK14508.1-3"/>
    <property type="match status" value="1"/>
</dbReference>
<dbReference type="InterPro" id="IPR012767">
    <property type="entry name" value="Trehalose_TreY"/>
</dbReference>
<comment type="catalytic activity">
    <reaction evidence="1 10">
        <text>Transfers a segment of a (1-&gt;4)-alpha-D-glucan to a new position in an acceptor, which may be glucose or a (1-&gt;4)-alpha-D-glucan.</text>
        <dbReference type="EC" id="2.4.1.25"/>
    </reaction>
</comment>
<protein>
    <recommendedName>
        <fullName evidence="4 10">4-alpha-glucanotransferase</fullName>
        <ecNumber evidence="3 10">2.4.1.25</ecNumber>
    </recommendedName>
    <alternativeName>
        <fullName evidence="8 10">Amylomaltase</fullName>
    </alternativeName>
    <alternativeName>
        <fullName evidence="9 10">Disproportionating enzyme</fullName>
    </alternativeName>
</protein>
<accession>H1Y5I9</accession>
<evidence type="ECO:0000313" key="13">
    <source>
        <dbReference type="Proteomes" id="UP000002774"/>
    </source>
</evidence>
<dbReference type="SUPFAM" id="SSF51445">
    <property type="entry name" value="(Trans)glycosidases"/>
    <property type="match status" value="2"/>
</dbReference>
<dbReference type="Gene3D" id="3.20.20.80">
    <property type="entry name" value="Glycosidases"/>
    <property type="match status" value="2"/>
</dbReference>
<dbReference type="Gene3D" id="1.10.10.470">
    <property type="entry name" value="Maltooligosyl trehalose synthase, domain 4"/>
    <property type="match status" value="1"/>
</dbReference>
<dbReference type="OrthoDB" id="9811841at2"/>
<dbReference type="InterPro" id="IPR013797">
    <property type="entry name" value="Maltooligo_trehalose_synth_4"/>
</dbReference>
<evidence type="ECO:0000256" key="6">
    <source>
        <dbReference type="ARBA" id="ARBA00022679"/>
    </source>
</evidence>
<feature type="domain" description="Glycosyl hydrolase family 13 catalytic" evidence="11">
    <location>
        <begin position="4"/>
        <end position="480"/>
    </location>
</feature>
<dbReference type="Pfam" id="PF00128">
    <property type="entry name" value="Alpha-amylase"/>
    <property type="match status" value="1"/>
</dbReference>
<dbReference type="SMART" id="SM00642">
    <property type="entry name" value="Aamy"/>
    <property type="match status" value="1"/>
</dbReference>
<dbReference type="HOGENOM" id="CLU_005045_2_0_10"/>
<organism evidence="12 13">
    <name type="scientific">Mucilaginibacter paludis DSM 18603</name>
    <dbReference type="NCBI Taxonomy" id="714943"/>
    <lineage>
        <taxon>Bacteria</taxon>
        <taxon>Pseudomonadati</taxon>
        <taxon>Bacteroidota</taxon>
        <taxon>Sphingobacteriia</taxon>
        <taxon>Sphingobacteriales</taxon>
        <taxon>Sphingobacteriaceae</taxon>
        <taxon>Mucilaginibacter</taxon>
    </lineage>
</organism>
<evidence type="ECO:0000256" key="9">
    <source>
        <dbReference type="ARBA" id="ARBA00031501"/>
    </source>
</evidence>
<dbReference type="GO" id="GO:0004134">
    <property type="term" value="F:4-alpha-glucanotransferase activity"/>
    <property type="evidence" value="ECO:0007669"/>
    <property type="project" value="UniProtKB-EC"/>
</dbReference>
<reference evidence="12" key="1">
    <citation type="submission" date="2011-09" db="EMBL/GenBank/DDBJ databases">
        <title>The permanent draft genome of Mucilaginibacter paludis DSM 18603.</title>
        <authorList>
            <consortium name="US DOE Joint Genome Institute (JGI-PGF)"/>
            <person name="Lucas S."/>
            <person name="Han J."/>
            <person name="Lapidus A."/>
            <person name="Bruce D."/>
            <person name="Goodwin L."/>
            <person name="Pitluck S."/>
            <person name="Peters L."/>
            <person name="Kyrpides N."/>
            <person name="Mavromatis K."/>
            <person name="Ivanova N."/>
            <person name="Mikhailova N."/>
            <person name="Held B."/>
            <person name="Detter J.C."/>
            <person name="Tapia R."/>
            <person name="Han C."/>
            <person name="Land M."/>
            <person name="Hauser L."/>
            <person name="Markowitz V."/>
            <person name="Cheng J.-F."/>
            <person name="Hugenholtz P."/>
            <person name="Woyke T."/>
            <person name="Wu D."/>
            <person name="Tindall B."/>
            <person name="Brambilla E."/>
            <person name="Klenk H.-P."/>
            <person name="Eisen J.A."/>
        </authorList>
    </citation>
    <scope>NUCLEOTIDE SEQUENCE [LARGE SCALE GENOMIC DNA]</scope>
    <source>
        <strain evidence="12">DSM 18603</strain>
    </source>
</reference>
<evidence type="ECO:0000313" key="12">
    <source>
        <dbReference type="EMBL" id="EHQ29341.1"/>
    </source>
</evidence>
<keyword evidence="7 10" id="KW-0119">Carbohydrate metabolism</keyword>
<dbReference type="Gene3D" id="3.30.1590.10">
    <property type="entry name" value="Maltooligosyl trehalose synthase, domain 2"/>
    <property type="match status" value="1"/>
</dbReference>
<dbReference type="RefSeq" id="WP_008510489.1">
    <property type="nucleotide sequence ID" value="NZ_CM001403.1"/>
</dbReference>
<evidence type="ECO:0000256" key="5">
    <source>
        <dbReference type="ARBA" id="ARBA00022676"/>
    </source>
</evidence>
<dbReference type="EMBL" id="CM001403">
    <property type="protein sequence ID" value="EHQ29341.1"/>
    <property type="molecule type" value="Genomic_DNA"/>
</dbReference>
<dbReference type="InterPro" id="IPR017853">
    <property type="entry name" value="GH"/>
</dbReference>
<comment type="similarity">
    <text evidence="2 10">Belongs to the disproportionating enzyme family.</text>
</comment>
<keyword evidence="6 10" id="KW-0808">Transferase</keyword>
<dbReference type="CDD" id="cd11336">
    <property type="entry name" value="AmyAc_MTSase"/>
    <property type="match status" value="1"/>
</dbReference>
<dbReference type="NCBIfam" id="TIGR02401">
    <property type="entry name" value="trehalose_TreY"/>
    <property type="match status" value="1"/>
</dbReference>
<dbReference type="InterPro" id="IPR003385">
    <property type="entry name" value="Glyco_hydro_77"/>
</dbReference>
<dbReference type="PANTHER" id="PTHR32438">
    <property type="entry name" value="4-ALPHA-GLUCANOTRANSFERASE DPE1, CHLOROPLASTIC/AMYLOPLASTIC"/>
    <property type="match status" value="1"/>
</dbReference>
<keyword evidence="13" id="KW-1185">Reference proteome</keyword>
<evidence type="ECO:0000256" key="8">
    <source>
        <dbReference type="ARBA" id="ARBA00031423"/>
    </source>
</evidence>
<evidence type="ECO:0000256" key="2">
    <source>
        <dbReference type="ARBA" id="ARBA00005684"/>
    </source>
</evidence>
<dbReference type="NCBIfam" id="TIGR00217">
    <property type="entry name" value="malQ"/>
    <property type="match status" value="1"/>
</dbReference>
<evidence type="ECO:0000256" key="10">
    <source>
        <dbReference type="RuleBase" id="RU361207"/>
    </source>
</evidence>
<dbReference type="STRING" id="714943.Mucpa_5266"/>
<dbReference type="EC" id="2.4.1.25" evidence="3 10"/>